<feature type="domain" description="TniQ" evidence="1">
    <location>
        <begin position="21"/>
        <end position="107"/>
    </location>
</feature>
<gene>
    <name evidence="2" type="ORF">GOALK_120_00080</name>
</gene>
<dbReference type="STRING" id="1027371.GOALK_120_00080"/>
<dbReference type="AlphaFoldDB" id="F9W262"/>
<dbReference type="eggNOG" id="ENOG5031WEW">
    <property type="taxonomic scope" value="Bacteria"/>
</dbReference>
<dbReference type="InterPro" id="IPR009492">
    <property type="entry name" value="TniQ"/>
</dbReference>
<evidence type="ECO:0000313" key="3">
    <source>
        <dbReference type="Proteomes" id="UP000003558"/>
    </source>
</evidence>
<dbReference type="Pfam" id="PF06527">
    <property type="entry name" value="TniQ"/>
    <property type="match status" value="1"/>
</dbReference>
<accession>F9W262</accession>
<sequence length="520" mass="57857">MSAADTGRGLSMREPRIGYLPARPIPADDESLESFVLRAATANCTTVAKILGRSQLSRSASDYEPVLRHLATLTRQPFSRISAMTLDDCHGRVLAKEGWLAREWGQHCRCAPYGVALREWALALSPVCFFCGHLIGMPGSGTTQPVRVPDRILSVCKEVSSAAHRSANDFDALDRLECLRAELPLVARRLSRGSAHWIPADAQLVTTATADLATSRESEVELPRSPAVRALAIAMAWEEQRTWLTPRVAPHPRPAAVRPENSEISDAQVFTRRVLRTGAKTVKTMRLPKSSVRHPRGEDLIRLVLGHTQLTLDHIPGIYRQEGEPFVLDPAQWLWRSRVALLLSQCVRLRDQWSLADEPTYRLTKAGSYSIYKGAWPKWTPIFYRESDIAHAMNLARALCLDELVNYRERRDALRRIEAVPPDLAGTLPAAARNFDGYARLAASWMWFDATCDSPRTRPDAEHMKAFDAALNPEGRLILRSGADALCVADEDLVRQVGCRHSGAVDSDRVAEEDRTRVGA</sequence>
<organism evidence="2 3">
    <name type="scientific">Gordonia alkanivorans NBRC 16433</name>
    <dbReference type="NCBI Taxonomy" id="1027371"/>
    <lineage>
        <taxon>Bacteria</taxon>
        <taxon>Bacillati</taxon>
        <taxon>Actinomycetota</taxon>
        <taxon>Actinomycetes</taxon>
        <taxon>Mycobacteriales</taxon>
        <taxon>Gordoniaceae</taxon>
        <taxon>Gordonia</taxon>
    </lineage>
</organism>
<proteinExistence type="predicted"/>
<evidence type="ECO:0000259" key="1">
    <source>
        <dbReference type="Pfam" id="PF06527"/>
    </source>
</evidence>
<protein>
    <recommendedName>
        <fullName evidence="1">TniQ domain-containing protein</fullName>
    </recommendedName>
</protein>
<dbReference type="EMBL" id="BACI01000120">
    <property type="protein sequence ID" value="GAA14951.1"/>
    <property type="molecule type" value="Genomic_DNA"/>
</dbReference>
<comment type="caution">
    <text evidence="2">The sequence shown here is derived from an EMBL/GenBank/DDBJ whole genome shotgun (WGS) entry which is preliminary data.</text>
</comment>
<reference evidence="2 3" key="1">
    <citation type="submission" date="2011-05" db="EMBL/GenBank/DDBJ databases">
        <title>Whole genome shotgun sequence of Gordonia alkanivorans NBRC 16433.</title>
        <authorList>
            <person name="Hosoyama A."/>
            <person name="Nakamura S."/>
            <person name="Takarada H."/>
            <person name="Tsuchikane K."/>
            <person name="Yamazaki S."/>
            <person name="Fujita N."/>
        </authorList>
    </citation>
    <scope>NUCLEOTIDE SEQUENCE [LARGE SCALE GENOMIC DNA]</scope>
    <source>
        <strain evidence="2 3">NBRC 16433</strain>
    </source>
</reference>
<name>F9W262_9ACTN</name>
<evidence type="ECO:0000313" key="2">
    <source>
        <dbReference type="EMBL" id="GAA14951.1"/>
    </source>
</evidence>
<dbReference type="Proteomes" id="UP000003558">
    <property type="component" value="Unassembled WGS sequence"/>
</dbReference>